<dbReference type="Proteomes" id="UP000198640">
    <property type="component" value="Unassembled WGS sequence"/>
</dbReference>
<evidence type="ECO:0000313" key="2">
    <source>
        <dbReference type="Proteomes" id="UP000198640"/>
    </source>
</evidence>
<reference evidence="1 2" key="1">
    <citation type="submission" date="2016-10" db="EMBL/GenBank/DDBJ databases">
        <authorList>
            <person name="de Groot N.N."/>
        </authorList>
    </citation>
    <scope>NUCLEOTIDE SEQUENCE [LARGE SCALE GENOMIC DNA]</scope>
    <source>
        <strain evidence="1 2">Nm1</strain>
    </source>
</reference>
<proteinExistence type="predicted"/>
<accession>A0A1H3I960</accession>
<dbReference type="AlphaFoldDB" id="A0A1H3I960"/>
<dbReference type="EMBL" id="FNOY01000025">
    <property type="protein sequence ID" value="SDY24171.1"/>
    <property type="molecule type" value="Genomic_DNA"/>
</dbReference>
<keyword evidence="2" id="KW-1185">Reference proteome</keyword>
<name>A0A1H3I960_9PROT</name>
<gene>
    <name evidence="1" type="ORF">SAMN05421881_102511</name>
</gene>
<protein>
    <submittedName>
        <fullName evidence="1">Uncharacterized protein</fullName>
    </submittedName>
</protein>
<sequence length="63" mass="7095">MANLYWMALLYPPMLILTAASHFLRHNPILAGSKPACSLADAWARFSWACRSRDETRRVFGAA</sequence>
<evidence type="ECO:0000313" key="1">
    <source>
        <dbReference type="EMBL" id="SDY24171.1"/>
    </source>
</evidence>
<organism evidence="1 2">
    <name type="scientific">Nitrosomonas halophila</name>
    <dbReference type="NCBI Taxonomy" id="44576"/>
    <lineage>
        <taxon>Bacteria</taxon>
        <taxon>Pseudomonadati</taxon>
        <taxon>Pseudomonadota</taxon>
        <taxon>Betaproteobacteria</taxon>
        <taxon>Nitrosomonadales</taxon>
        <taxon>Nitrosomonadaceae</taxon>
        <taxon>Nitrosomonas</taxon>
    </lineage>
</organism>